<evidence type="ECO:0000313" key="4">
    <source>
        <dbReference type="Proteomes" id="UP001151002"/>
    </source>
</evidence>
<keyword evidence="3" id="KW-0808">Transferase</keyword>
<feature type="region of interest" description="Disordered" evidence="1">
    <location>
        <begin position="193"/>
        <end position="216"/>
    </location>
</feature>
<reference evidence="3" key="1">
    <citation type="submission" date="2022-11" db="EMBL/GenBank/DDBJ databases">
        <authorList>
            <person name="Somphong A."/>
            <person name="Phongsopitanun W."/>
        </authorList>
    </citation>
    <scope>NUCLEOTIDE SEQUENCE</scope>
    <source>
        <strain evidence="3">Pm04-4</strain>
    </source>
</reference>
<name>A0ABT4B6L4_9ACTN</name>
<accession>A0ABT4B6L4</accession>
<sequence length="216" mass="23638">MPASVSLHNATFADLPDAARLLIKAFSTGPIIEWAEPDPTARVGLLEPCFTAMLNHPYSLTRLAHLDGRIVGAALWIPEPTPSVDLDELAADLPPGTAVNRPALLEKTAAQQRPHGIYHHLAYLAVDPHHRQHQIGSYLLSDYLTQLTTNGIPAYLEASNLRNRALYQRHGFTDLGQPLTVDDSPPIWAMWHPAERSPAQAPPPALGPSYERAPQP</sequence>
<keyword evidence="3" id="KW-0012">Acyltransferase</keyword>
<dbReference type="EMBL" id="JAPNTZ010000009">
    <property type="protein sequence ID" value="MCY1141490.1"/>
    <property type="molecule type" value="Genomic_DNA"/>
</dbReference>
<comment type="caution">
    <text evidence="3">The sequence shown here is derived from an EMBL/GenBank/DDBJ whole genome shotgun (WGS) entry which is preliminary data.</text>
</comment>
<feature type="domain" description="N-acetyltransferase" evidence="2">
    <location>
        <begin position="5"/>
        <end position="195"/>
    </location>
</feature>
<dbReference type="InterPro" id="IPR052523">
    <property type="entry name" value="Trichothecene_AcTrans"/>
</dbReference>
<dbReference type="Gene3D" id="3.40.630.30">
    <property type="match status" value="1"/>
</dbReference>
<dbReference type="EC" id="2.3.1.-" evidence="3"/>
<evidence type="ECO:0000259" key="2">
    <source>
        <dbReference type="PROSITE" id="PS51186"/>
    </source>
</evidence>
<dbReference type="PROSITE" id="PS51186">
    <property type="entry name" value="GNAT"/>
    <property type="match status" value="1"/>
</dbReference>
<dbReference type="RefSeq" id="WP_267565874.1">
    <property type="nucleotide sequence ID" value="NZ_JAPNTZ010000009.1"/>
</dbReference>
<dbReference type="PANTHER" id="PTHR42791">
    <property type="entry name" value="GNAT FAMILY ACETYLTRANSFERASE"/>
    <property type="match status" value="1"/>
</dbReference>
<dbReference type="SUPFAM" id="SSF55729">
    <property type="entry name" value="Acyl-CoA N-acyltransferases (Nat)"/>
    <property type="match status" value="1"/>
</dbReference>
<dbReference type="InterPro" id="IPR000182">
    <property type="entry name" value="GNAT_dom"/>
</dbReference>
<evidence type="ECO:0000256" key="1">
    <source>
        <dbReference type="SAM" id="MobiDB-lite"/>
    </source>
</evidence>
<gene>
    <name evidence="3" type="ORF">OWR29_26130</name>
</gene>
<dbReference type="InterPro" id="IPR016181">
    <property type="entry name" value="Acyl_CoA_acyltransferase"/>
</dbReference>
<dbReference type="Pfam" id="PF00583">
    <property type="entry name" value="Acetyltransf_1"/>
    <property type="match status" value="1"/>
</dbReference>
<proteinExistence type="predicted"/>
<dbReference type="PANTHER" id="PTHR42791:SF1">
    <property type="entry name" value="N-ACETYLTRANSFERASE DOMAIN-CONTAINING PROTEIN"/>
    <property type="match status" value="1"/>
</dbReference>
<organism evidence="3 4">
    <name type="scientific">Paractinoplanes pyxinae</name>
    <dbReference type="NCBI Taxonomy" id="2997416"/>
    <lineage>
        <taxon>Bacteria</taxon>
        <taxon>Bacillati</taxon>
        <taxon>Actinomycetota</taxon>
        <taxon>Actinomycetes</taxon>
        <taxon>Micromonosporales</taxon>
        <taxon>Micromonosporaceae</taxon>
        <taxon>Paractinoplanes</taxon>
    </lineage>
</organism>
<keyword evidence="4" id="KW-1185">Reference proteome</keyword>
<evidence type="ECO:0000313" key="3">
    <source>
        <dbReference type="EMBL" id="MCY1141490.1"/>
    </source>
</evidence>
<protein>
    <submittedName>
        <fullName evidence="3">GNAT family N-acetyltransferase</fullName>
        <ecNumber evidence="3">2.3.1.-</ecNumber>
    </submittedName>
</protein>
<dbReference type="Proteomes" id="UP001151002">
    <property type="component" value="Unassembled WGS sequence"/>
</dbReference>
<dbReference type="GO" id="GO:0016746">
    <property type="term" value="F:acyltransferase activity"/>
    <property type="evidence" value="ECO:0007669"/>
    <property type="project" value="UniProtKB-KW"/>
</dbReference>